<protein>
    <submittedName>
        <fullName evidence="2">Uncharacterized protein</fullName>
    </submittedName>
</protein>
<feature type="transmembrane region" description="Helical" evidence="1">
    <location>
        <begin position="70"/>
        <end position="88"/>
    </location>
</feature>
<evidence type="ECO:0000313" key="2">
    <source>
        <dbReference type="EMBL" id="MBW0464762.1"/>
    </source>
</evidence>
<name>A0A9Q3BGV7_9BASI</name>
<reference evidence="2" key="1">
    <citation type="submission" date="2021-03" db="EMBL/GenBank/DDBJ databases">
        <title>Draft genome sequence of rust myrtle Austropuccinia psidii MF-1, a brazilian biotype.</title>
        <authorList>
            <person name="Quecine M.C."/>
            <person name="Pachon D.M.R."/>
            <person name="Bonatelli M.L."/>
            <person name="Correr F.H."/>
            <person name="Franceschini L.M."/>
            <person name="Leite T.F."/>
            <person name="Margarido G.R.A."/>
            <person name="Almeida C.A."/>
            <person name="Ferrarezi J.A."/>
            <person name="Labate C.A."/>
        </authorList>
    </citation>
    <scope>NUCLEOTIDE SEQUENCE</scope>
    <source>
        <strain evidence="2">MF-1</strain>
    </source>
</reference>
<accession>A0A9Q3BGV7</accession>
<sequence length="110" mass="12877">MENEGQDAVARLFRRVERNSMEVIAYANDRRIPGTASEQMTSKFSWYKGELISDFQRTFDDLGRDKTTSFLFLVCVWFGFYLHSYKVLKIKNQNKWNLPIHDMGEDAAAL</sequence>
<keyword evidence="1" id="KW-1133">Transmembrane helix</keyword>
<proteinExistence type="predicted"/>
<gene>
    <name evidence="2" type="ORF">O181_004477</name>
</gene>
<dbReference type="EMBL" id="AVOT02000872">
    <property type="protein sequence ID" value="MBW0464762.1"/>
    <property type="molecule type" value="Genomic_DNA"/>
</dbReference>
<keyword evidence="1" id="KW-0472">Membrane</keyword>
<evidence type="ECO:0000313" key="3">
    <source>
        <dbReference type="Proteomes" id="UP000765509"/>
    </source>
</evidence>
<organism evidence="2 3">
    <name type="scientific">Austropuccinia psidii MF-1</name>
    <dbReference type="NCBI Taxonomy" id="1389203"/>
    <lineage>
        <taxon>Eukaryota</taxon>
        <taxon>Fungi</taxon>
        <taxon>Dikarya</taxon>
        <taxon>Basidiomycota</taxon>
        <taxon>Pucciniomycotina</taxon>
        <taxon>Pucciniomycetes</taxon>
        <taxon>Pucciniales</taxon>
        <taxon>Sphaerophragmiaceae</taxon>
        <taxon>Austropuccinia</taxon>
    </lineage>
</organism>
<evidence type="ECO:0000256" key="1">
    <source>
        <dbReference type="SAM" id="Phobius"/>
    </source>
</evidence>
<keyword evidence="1" id="KW-0812">Transmembrane</keyword>
<comment type="caution">
    <text evidence="2">The sequence shown here is derived from an EMBL/GenBank/DDBJ whole genome shotgun (WGS) entry which is preliminary data.</text>
</comment>
<dbReference type="Proteomes" id="UP000765509">
    <property type="component" value="Unassembled WGS sequence"/>
</dbReference>
<dbReference type="AlphaFoldDB" id="A0A9Q3BGV7"/>
<keyword evidence="3" id="KW-1185">Reference proteome</keyword>